<gene>
    <name evidence="2" type="ORF">LARV_03204</name>
</gene>
<dbReference type="InterPro" id="IPR029052">
    <property type="entry name" value="Metallo-depent_PP-like"/>
</dbReference>
<dbReference type="EMBL" id="DF967972">
    <property type="protein sequence ID" value="GAP15418.1"/>
    <property type="molecule type" value="Genomic_DNA"/>
</dbReference>
<name>A0A0S7BNU0_9CHLR</name>
<evidence type="ECO:0000313" key="2">
    <source>
        <dbReference type="EMBL" id="GAP15418.1"/>
    </source>
</evidence>
<keyword evidence="3" id="KW-1185">Reference proteome</keyword>
<dbReference type="InterPro" id="IPR004843">
    <property type="entry name" value="Calcineurin-like_PHP"/>
</dbReference>
<dbReference type="GO" id="GO:0016787">
    <property type="term" value="F:hydrolase activity"/>
    <property type="evidence" value="ECO:0007669"/>
    <property type="project" value="InterPro"/>
</dbReference>
<dbReference type="SUPFAM" id="SSF56300">
    <property type="entry name" value="Metallo-dependent phosphatases"/>
    <property type="match status" value="1"/>
</dbReference>
<evidence type="ECO:0000313" key="3">
    <source>
        <dbReference type="Proteomes" id="UP000055060"/>
    </source>
</evidence>
<protein>
    <submittedName>
        <fullName evidence="2">Predicted phosphoesterases, related to the Icc protein</fullName>
    </submittedName>
</protein>
<sequence length="216" mass="25333">MKILSVSDVELGIIYSSQIAERFYDVDLVVSCGDLPYYYLEYIISTLNVPLYHVRGNHANVVEMTSMGERTEPWGAVNLHRKVIQDDTGLILAGIEGSIQYNFGPHQYSQAEMWMMVFMMTPALFLNKLRYGRYLDVFVTHAPPWKIHDMTDLPHQGVKAFRWFDHVFQPQVQLHGHIHIYRQDAVTQTQFEKTLVMNTYGYREFYINVPRSRLHR</sequence>
<dbReference type="Pfam" id="PF00149">
    <property type="entry name" value="Metallophos"/>
    <property type="match status" value="1"/>
</dbReference>
<dbReference type="Proteomes" id="UP000055060">
    <property type="component" value="Unassembled WGS sequence"/>
</dbReference>
<reference evidence="2" key="1">
    <citation type="submission" date="2015-07" db="EMBL/GenBank/DDBJ databases">
        <title>Draft Genome Sequences of Anaerolinea thermolimosa IMO-1, Bellilinea caldifistulae GOMI-1, Leptolinea tardivitalis YMTK-2, Levilinea saccharolytica KIBI-1,Longilinea arvoryzae KOME-1, Previously Described as Members of the Anaerolineaceae (Chloroflexi).</title>
        <authorList>
            <person name="Sekiguchi Y."/>
            <person name="Ohashi A."/>
            <person name="Matsuura N."/>
            <person name="Tourlousse M.D."/>
        </authorList>
    </citation>
    <scope>NUCLEOTIDE SEQUENCE [LARGE SCALE GENOMIC DNA]</scope>
    <source>
        <strain evidence="2">KOME-1</strain>
    </source>
</reference>
<organism evidence="2">
    <name type="scientific">Longilinea arvoryzae</name>
    <dbReference type="NCBI Taxonomy" id="360412"/>
    <lineage>
        <taxon>Bacteria</taxon>
        <taxon>Bacillati</taxon>
        <taxon>Chloroflexota</taxon>
        <taxon>Anaerolineae</taxon>
        <taxon>Anaerolineales</taxon>
        <taxon>Anaerolineaceae</taxon>
        <taxon>Longilinea</taxon>
    </lineage>
</organism>
<accession>A0A0S7BNU0</accession>
<feature type="domain" description="Calcineurin-like phosphoesterase" evidence="1">
    <location>
        <begin position="4"/>
        <end position="181"/>
    </location>
</feature>
<proteinExistence type="predicted"/>
<dbReference type="Gene3D" id="3.60.21.10">
    <property type="match status" value="1"/>
</dbReference>
<evidence type="ECO:0000259" key="1">
    <source>
        <dbReference type="Pfam" id="PF00149"/>
    </source>
</evidence>
<dbReference type="STRING" id="360412.LARV_03204"/>
<dbReference type="OrthoDB" id="9783591at2"/>
<dbReference type="RefSeq" id="WP_075074598.1">
    <property type="nucleotide sequence ID" value="NZ_DF967972.1"/>
</dbReference>
<dbReference type="AlphaFoldDB" id="A0A0S7BNU0"/>